<accession>A0A0G3G784</accession>
<proteinExistence type="inferred from homology"/>
<dbReference type="GO" id="GO:0106300">
    <property type="term" value="P:protein-DNA covalent cross-linking repair"/>
    <property type="evidence" value="ECO:0007669"/>
    <property type="project" value="InterPro"/>
</dbReference>
<dbReference type="InterPro" id="IPR003738">
    <property type="entry name" value="SRAP"/>
</dbReference>
<name>A0A0G3G784_9GAMM</name>
<keyword evidence="7" id="KW-0456">Lyase</keyword>
<dbReference type="AlphaFoldDB" id="A0A0G3G784"/>
<evidence type="ECO:0000256" key="3">
    <source>
        <dbReference type="ARBA" id="ARBA00022763"/>
    </source>
</evidence>
<dbReference type="EC" id="3.4.-.-" evidence="8"/>
<keyword evidence="11" id="KW-1185">Reference proteome</keyword>
<sequence length="222" mass="24910">MCGRFARYSATSELAMRYFQVPVDEGFDAPRYNVAPGTDIEAFRAGEETPAAFQPMHWGFRPKRVMDGPQPINARAEKVATSPYFRSAFADRRCIVPADGWFEWQKTGQGKQAHFITLTDDAAQDVLFLAGIWAPTADGGACCAIITEPASEHLAHIHDRQPLALDAECRWDWLDPEITEREQVRHITRRMPPSALRAYPVSTRVNRPANDDRSVLDPVDPA</sequence>
<dbReference type="Pfam" id="PF02586">
    <property type="entry name" value="SRAP"/>
    <property type="match status" value="1"/>
</dbReference>
<dbReference type="PANTHER" id="PTHR13604:SF0">
    <property type="entry name" value="ABASIC SITE PROCESSING PROTEIN HMCES"/>
    <property type="match status" value="1"/>
</dbReference>
<dbReference type="PANTHER" id="PTHR13604">
    <property type="entry name" value="DC12-RELATED"/>
    <property type="match status" value="1"/>
</dbReference>
<dbReference type="OrthoDB" id="6192129at2"/>
<dbReference type="InterPro" id="IPR036590">
    <property type="entry name" value="SRAP-like"/>
</dbReference>
<dbReference type="PATRIC" id="fig|106634.4.peg.1695"/>
<dbReference type="EMBL" id="CP011367">
    <property type="protein sequence ID" value="AKJ95357.1"/>
    <property type="molecule type" value="Genomic_DNA"/>
</dbReference>
<keyword evidence="4 8" id="KW-0378">Hydrolase</keyword>
<keyword evidence="6" id="KW-0238">DNA-binding</keyword>
<dbReference type="GO" id="GO:0008233">
    <property type="term" value="F:peptidase activity"/>
    <property type="evidence" value="ECO:0007669"/>
    <property type="project" value="UniProtKB-KW"/>
</dbReference>
<dbReference type="GO" id="GO:0003697">
    <property type="term" value="F:single-stranded DNA binding"/>
    <property type="evidence" value="ECO:0007669"/>
    <property type="project" value="InterPro"/>
</dbReference>
<evidence type="ECO:0000256" key="7">
    <source>
        <dbReference type="ARBA" id="ARBA00023239"/>
    </source>
</evidence>
<reference evidence="10 11" key="1">
    <citation type="submission" date="2015-04" db="EMBL/GenBank/DDBJ databases">
        <title>Complete Sequence for the Genome of the Thioalkalivibrio versutus D301.</title>
        <authorList>
            <person name="Mu T."/>
            <person name="Zhou J."/>
            <person name="Xu X."/>
        </authorList>
    </citation>
    <scope>NUCLEOTIDE SEQUENCE [LARGE SCALE GENOMIC DNA]</scope>
    <source>
        <strain evidence="10 11">D301</strain>
    </source>
</reference>
<evidence type="ECO:0000313" key="10">
    <source>
        <dbReference type="EMBL" id="AKJ95357.1"/>
    </source>
</evidence>
<dbReference type="GO" id="GO:0016829">
    <property type="term" value="F:lyase activity"/>
    <property type="evidence" value="ECO:0007669"/>
    <property type="project" value="UniProtKB-KW"/>
</dbReference>
<evidence type="ECO:0000256" key="8">
    <source>
        <dbReference type="RuleBase" id="RU364100"/>
    </source>
</evidence>
<keyword evidence="2 8" id="KW-0645">Protease</keyword>
<evidence type="ECO:0000256" key="2">
    <source>
        <dbReference type="ARBA" id="ARBA00022670"/>
    </source>
</evidence>
<evidence type="ECO:0000256" key="4">
    <source>
        <dbReference type="ARBA" id="ARBA00022801"/>
    </source>
</evidence>
<evidence type="ECO:0000256" key="6">
    <source>
        <dbReference type="ARBA" id="ARBA00023125"/>
    </source>
</evidence>
<evidence type="ECO:0000256" key="9">
    <source>
        <dbReference type="SAM" id="MobiDB-lite"/>
    </source>
</evidence>
<feature type="region of interest" description="Disordered" evidence="9">
    <location>
        <begin position="200"/>
        <end position="222"/>
    </location>
</feature>
<evidence type="ECO:0000256" key="5">
    <source>
        <dbReference type="ARBA" id="ARBA00023124"/>
    </source>
</evidence>
<dbReference type="KEGG" id="tvr:TVD_08285"/>
<gene>
    <name evidence="10" type="ORF">TVD_08285</name>
</gene>
<organism evidence="10 11">
    <name type="scientific">Thioalkalivibrio versutus</name>
    <dbReference type="NCBI Taxonomy" id="106634"/>
    <lineage>
        <taxon>Bacteria</taxon>
        <taxon>Pseudomonadati</taxon>
        <taxon>Pseudomonadota</taxon>
        <taxon>Gammaproteobacteria</taxon>
        <taxon>Chromatiales</taxon>
        <taxon>Ectothiorhodospiraceae</taxon>
        <taxon>Thioalkalivibrio</taxon>
    </lineage>
</organism>
<dbReference type="STRING" id="106634.TVD_08285"/>
<dbReference type="RefSeq" id="WP_047251339.1">
    <property type="nucleotide sequence ID" value="NZ_CP011367.1"/>
</dbReference>
<keyword evidence="3" id="KW-0227">DNA damage</keyword>
<dbReference type="Proteomes" id="UP000064201">
    <property type="component" value="Chromosome"/>
</dbReference>
<dbReference type="SUPFAM" id="SSF143081">
    <property type="entry name" value="BB1717-like"/>
    <property type="match status" value="1"/>
</dbReference>
<evidence type="ECO:0000313" key="11">
    <source>
        <dbReference type="Proteomes" id="UP000064201"/>
    </source>
</evidence>
<dbReference type="Gene3D" id="3.90.1680.10">
    <property type="entry name" value="SOS response associated peptidase-like"/>
    <property type="match status" value="1"/>
</dbReference>
<dbReference type="GO" id="GO:0006508">
    <property type="term" value="P:proteolysis"/>
    <property type="evidence" value="ECO:0007669"/>
    <property type="project" value="UniProtKB-KW"/>
</dbReference>
<protein>
    <recommendedName>
        <fullName evidence="8">Abasic site processing protein</fullName>
        <ecNumber evidence="8">3.4.-.-</ecNumber>
    </recommendedName>
</protein>
<keyword evidence="5" id="KW-0190">Covalent protein-DNA linkage</keyword>
<comment type="similarity">
    <text evidence="1 8">Belongs to the SOS response-associated peptidase family.</text>
</comment>
<evidence type="ECO:0000256" key="1">
    <source>
        <dbReference type="ARBA" id="ARBA00008136"/>
    </source>
</evidence>